<evidence type="ECO:0000256" key="1">
    <source>
        <dbReference type="SAM" id="MobiDB-lite"/>
    </source>
</evidence>
<dbReference type="Proteomes" id="UP000236664">
    <property type="component" value="Unassembled WGS sequence"/>
</dbReference>
<evidence type="ECO:0000313" key="3">
    <source>
        <dbReference type="Proteomes" id="UP000236664"/>
    </source>
</evidence>
<keyword evidence="3" id="KW-1185">Reference proteome</keyword>
<dbReference type="AlphaFoldDB" id="A0A2K0W6V2"/>
<feature type="compositionally biased region" description="Polar residues" evidence="1">
    <location>
        <begin position="43"/>
        <end position="56"/>
    </location>
</feature>
<dbReference type="EMBL" id="MTQA01000119">
    <property type="protein sequence ID" value="PNP78015.1"/>
    <property type="molecule type" value="Genomic_DNA"/>
</dbReference>
<accession>A0A2K0W6V2</accession>
<evidence type="ECO:0000313" key="2">
    <source>
        <dbReference type="EMBL" id="PNP78015.1"/>
    </source>
</evidence>
<organism evidence="2 3">
    <name type="scientific">Gibberella nygamai</name>
    <name type="common">Bean root rot disease fungus</name>
    <name type="synonym">Fusarium nygamai</name>
    <dbReference type="NCBI Taxonomy" id="42673"/>
    <lineage>
        <taxon>Eukaryota</taxon>
        <taxon>Fungi</taxon>
        <taxon>Dikarya</taxon>
        <taxon>Ascomycota</taxon>
        <taxon>Pezizomycotina</taxon>
        <taxon>Sordariomycetes</taxon>
        <taxon>Hypocreomycetidae</taxon>
        <taxon>Hypocreales</taxon>
        <taxon>Nectriaceae</taxon>
        <taxon>Fusarium</taxon>
        <taxon>Fusarium fujikuroi species complex</taxon>
    </lineage>
</organism>
<protein>
    <submittedName>
        <fullName evidence="2">Uncharacterized protein</fullName>
    </submittedName>
</protein>
<gene>
    <name evidence="2" type="ORF">FNYG_08741</name>
</gene>
<comment type="caution">
    <text evidence="2">The sequence shown here is derived from an EMBL/GenBank/DDBJ whole genome shotgun (WGS) entry which is preliminary data.</text>
</comment>
<dbReference type="OrthoDB" id="5100704at2759"/>
<feature type="region of interest" description="Disordered" evidence="1">
    <location>
        <begin position="1"/>
        <end position="62"/>
    </location>
</feature>
<proteinExistence type="predicted"/>
<sequence length="242" mass="26959">MRTKSRAECRRRKALRRAQGNEQQTTAAVSSSGNAENDAPTPSGVSSQSTSAQNESHTPRVDAPVQAEVTHHDNPQRGMSHDDSDLQDLRPIVQNYNLLRILPVVEISSDPTLLIQNPREGGPQSDICARVPGMFNHWAARVSCYDSFYDLWDLIVMHSGEEEPEVHLYLAKFGASYTYNRDLVAQELVLDEPASIVAWTNDPSPDIDFSQVTIVKTTTVSTTPLLPYLRHILGRKGPKWLV</sequence>
<reference evidence="2 3" key="1">
    <citation type="submission" date="2017-06" db="EMBL/GenBank/DDBJ databases">
        <title>Genome of Fusarium nygamai isolate CS10214.</title>
        <authorList>
            <person name="Gardiner D.M."/>
            <person name="Obanor F."/>
            <person name="Kazan K."/>
        </authorList>
    </citation>
    <scope>NUCLEOTIDE SEQUENCE [LARGE SCALE GENOMIC DNA]</scope>
    <source>
        <strain evidence="2 3">CS10214</strain>
    </source>
</reference>
<feature type="compositionally biased region" description="Polar residues" evidence="1">
    <location>
        <begin position="20"/>
        <end position="35"/>
    </location>
</feature>
<name>A0A2K0W6V2_GIBNY</name>